<gene>
    <name evidence="2" type="ORF">SAMN02583745_01024</name>
</gene>
<dbReference type="GO" id="GO:0003677">
    <property type="term" value="F:DNA binding"/>
    <property type="evidence" value="ECO:0007669"/>
    <property type="project" value="InterPro"/>
</dbReference>
<dbReference type="SUPFAM" id="SSF47413">
    <property type="entry name" value="lambda repressor-like DNA-binding domains"/>
    <property type="match status" value="1"/>
</dbReference>
<feature type="domain" description="HTH cro/C1-type" evidence="1">
    <location>
        <begin position="19"/>
        <end position="48"/>
    </location>
</feature>
<dbReference type="Pfam" id="PF13560">
    <property type="entry name" value="HTH_31"/>
    <property type="match status" value="1"/>
</dbReference>
<dbReference type="OrthoDB" id="199997at2"/>
<protein>
    <submittedName>
        <fullName evidence="2">Transcriptional regulator</fullName>
    </submittedName>
</protein>
<organism evidence="2 3">
    <name type="scientific">Thorsellia anophelis DSM 18579</name>
    <dbReference type="NCBI Taxonomy" id="1123402"/>
    <lineage>
        <taxon>Bacteria</taxon>
        <taxon>Pseudomonadati</taxon>
        <taxon>Pseudomonadota</taxon>
        <taxon>Gammaproteobacteria</taxon>
        <taxon>Enterobacterales</taxon>
        <taxon>Thorselliaceae</taxon>
        <taxon>Thorsellia</taxon>
    </lineage>
</organism>
<keyword evidence="3" id="KW-1185">Reference proteome</keyword>
<accession>A0A1I0AQP9</accession>
<evidence type="ECO:0000259" key="1">
    <source>
        <dbReference type="PROSITE" id="PS50943"/>
    </source>
</evidence>
<evidence type="ECO:0000313" key="2">
    <source>
        <dbReference type="EMBL" id="SES96728.1"/>
    </source>
</evidence>
<dbReference type="InterPro" id="IPR010982">
    <property type="entry name" value="Lambda_DNA-bd_dom_sf"/>
</dbReference>
<dbReference type="Proteomes" id="UP000242642">
    <property type="component" value="Unassembled WGS sequence"/>
</dbReference>
<proteinExistence type="predicted"/>
<dbReference type="STRING" id="1123402.SAMN02583745_01024"/>
<dbReference type="Gene3D" id="1.10.260.40">
    <property type="entry name" value="lambda repressor-like DNA-binding domains"/>
    <property type="match status" value="1"/>
</dbReference>
<sequence>MRVLLLDDIDVSRALAQHLRKLREAKKLSREALAARSTVPASTIKKFELTGKISLRQLLLLWQCLDDLNRLFALTQPEKYTDLNIPKTIEDVLGDEF</sequence>
<dbReference type="CDD" id="cd00093">
    <property type="entry name" value="HTH_XRE"/>
    <property type="match status" value="1"/>
</dbReference>
<dbReference type="EMBL" id="FOHV01000006">
    <property type="protein sequence ID" value="SES96728.1"/>
    <property type="molecule type" value="Genomic_DNA"/>
</dbReference>
<reference evidence="3" key="1">
    <citation type="submission" date="2016-10" db="EMBL/GenBank/DDBJ databases">
        <authorList>
            <person name="Varghese N."/>
            <person name="Submissions S."/>
        </authorList>
    </citation>
    <scope>NUCLEOTIDE SEQUENCE [LARGE SCALE GENOMIC DNA]</scope>
    <source>
        <strain evidence="3">DSM 18579</strain>
    </source>
</reference>
<dbReference type="PROSITE" id="PS50943">
    <property type="entry name" value="HTH_CROC1"/>
    <property type="match status" value="1"/>
</dbReference>
<name>A0A1I0AQP9_9GAMM</name>
<dbReference type="AlphaFoldDB" id="A0A1I0AQP9"/>
<dbReference type="RefSeq" id="WP_093318334.1">
    <property type="nucleotide sequence ID" value="NZ_FOHV01000006.1"/>
</dbReference>
<dbReference type="InterPro" id="IPR001387">
    <property type="entry name" value="Cro/C1-type_HTH"/>
</dbReference>
<evidence type="ECO:0000313" key="3">
    <source>
        <dbReference type="Proteomes" id="UP000242642"/>
    </source>
</evidence>